<name>A0ABV9KED5_9RHOB</name>
<feature type="coiled-coil region" evidence="1">
    <location>
        <begin position="129"/>
        <end position="163"/>
    </location>
</feature>
<feature type="coiled-coil region" evidence="1">
    <location>
        <begin position="253"/>
        <end position="280"/>
    </location>
</feature>
<keyword evidence="1" id="KW-0175">Coiled coil</keyword>
<accession>A0ABV9KED5</accession>
<dbReference type="Proteomes" id="UP001595973">
    <property type="component" value="Unassembled WGS sequence"/>
</dbReference>
<gene>
    <name evidence="2" type="ORF">ACFO5X_05570</name>
</gene>
<dbReference type="EMBL" id="JBHSGI010000002">
    <property type="protein sequence ID" value="MFC4668016.1"/>
    <property type="molecule type" value="Genomic_DNA"/>
</dbReference>
<reference evidence="3" key="1">
    <citation type="journal article" date="2019" name="Int. J. Syst. Evol. Microbiol.">
        <title>The Global Catalogue of Microorganisms (GCM) 10K type strain sequencing project: providing services to taxonomists for standard genome sequencing and annotation.</title>
        <authorList>
            <consortium name="The Broad Institute Genomics Platform"/>
            <consortium name="The Broad Institute Genome Sequencing Center for Infectious Disease"/>
            <person name="Wu L."/>
            <person name="Ma J."/>
        </authorList>
    </citation>
    <scope>NUCLEOTIDE SEQUENCE [LARGE SCALE GENOMIC DNA]</scope>
    <source>
        <strain evidence="3">CGMCC 4.7283</strain>
    </source>
</reference>
<dbReference type="RefSeq" id="WP_380716251.1">
    <property type="nucleotide sequence ID" value="NZ_JBHSGI010000002.1"/>
</dbReference>
<evidence type="ECO:0000256" key="1">
    <source>
        <dbReference type="SAM" id="Coils"/>
    </source>
</evidence>
<evidence type="ECO:0000313" key="2">
    <source>
        <dbReference type="EMBL" id="MFC4668016.1"/>
    </source>
</evidence>
<evidence type="ECO:0000313" key="3">
    <source>
        <dbReference type="Proteomes" id="UP001595973"/>
    </source>
</evidence>
<comment type="caution">
    <text evidence="2">The sequence shown here is derived from an EMBL/GenBank/DDBJ whole genome shotgun (WGS) entry which is preliminary data.</text>
</comment>
<protein>
    <submittedName>
        <fullName evidence="2">Uncharacterized protein</fullName>
    </submittedName>
</protein>
<organism evidence="2 3">
    <name type="scientific">Seohaeicola nanhaiensis</name>
    <dbReference type="NCBI Taxonomy" id="1387282"/>
    <lineage>
        <taxon>Bacteria</taxon>
        <taxon>Pseudomonadati</taxon>
        <taxon>Pseudomonadota</taxon>
        <taxon>Alphaproteobacteria</taxon>
        <taxon>Rhodobacterales</taxon>
        <taxon>Roseobacteraceae</taxon>
        <taxon>Seohaeicola</taxon>
    </lineage>
</organism>
<proteinExistence type="predicted"/>
<keyword evidence="3" id="KW-1185">Reference proteome</keyword>
<sequence length="327" mass="35739">MPDKIAKENFKVLRAFTDETEEFYSDVADEAETNLKNSDIKKYPAKLVKDYRTDFAKANAFYNKFCDLNDKIDPEDPDRKKVTQLEKLWASLAAQCEVLAAQNAMFTAYLDAKLATQYTGVVELMTLIVKNGEGELDRTIAKVERLTKDLAKAKKLVRQAEIQRGLNVAISVATTVLLPELKGAQVIYATLLVASSRSAIDDALGPTGATDAGLKKNVATEYAGMASTLGKAVNTSATIISGIDTLLSDGVEVKTAEKLLLKAKKELAAAEKTLRKLEQYAKPNGTTLLKMTVALEKAQSTTASKIAAFRAAKQKKAELQKEMEFQD</sequence>